<sequence>MLVSLLLLLLLTPPYPPPWWHQLRQEIVQVEVFKTTGKCPEHQVISVAKGLQRLSGDTEVSSDMRHAPFSRTITLIPEPRACSVQHRPTDTHLKTLHYLAATGHRRRQTASYWDDPVAGGGFSGLAASSSAVLSPSSSWTPGCLSTRLLQTSLQLRGASMHWRVQDGHFDLAVVPNMFTGITCRRPPLTVGAKPERPHLEDASYNAGVKKSKLQNDASSDRTM</sequence>
<keyword evidence="2" id="KW-0732">Signal</keyword>
<evidence type="ECO:0000313" key="3">
    <source>
        <dbReference type="EMBL" id="CAB1412490.1"/>
    </source>
</evidence>
<evidence type="ECO:0000256" key="1">
    <source>
        <dbReference type="SAM" id="MobiDB-lite"/>
    </source>
</evidence>
<protein>
    <submittedName>
        <fullName evidence="3">Uncharacterized protein</fullName>
    </submittedName>
</protein>
<gene>
    <name evidence="3" type="ORF">PLEPLA_LOCUS182</name>
</gene>
<feature type="chain" id="PRO_5040150569" evidence="2">
    <location>
        <begin position="17"/>
        <end position="223"/>
    </location>
</feature>
<reference evidence="3" key="1">
    <citation type="submission" date="2020-03" db="EMBL/GenBank/DDBJ databases">
        <authorList>
            <person name="Weist P."/>
        </authorList>
    </citation>
    <scope>NUCLEOTIDE SEQUENCE</scope>
</reference>
<proteinExistence type="predicted"/>
<feature type="signal peptide" evidence="2">
    <location>
        <begin position="1"/>
        <end position="16"/>
    </location>
</feature>
<comment type="caution">
    <text evidence="3">The sequence shown here is derived from an EMBL/GenBank/DDBJ whole genome shotgun (WGS) entry which is preliminary data.</text>
</comment>
<evidence type="ECO:0000313" key="4">
    <source>
        <dbReference type="Proteomes" id="UP001153269"/>
    </source>
</evidence>
<dbReference type="AlphaFoldDB" id="A0A9N7TGI3"/>
<name>A0A9N7TGI3_PLEPL</name>
<feature type="region of interest" description="Disordered" evidence="1">
    <location>
        <begin position="186"/>
        <end position="223"/>
    </location>
</feature>
<evidence type="ECO:0000256" key="2">
    <source>
        <dbReference type="SAM" id="SignalP"/>
    </source>
</evidence>
<dbReference type="Proteomes" id="UP001153269">
    <property type="component" value="Unassembled WGS sequence"/>
</dbReference>
<accession>A0A9N7TGI3</accession>
<keyword evidence="4" id="KW-1185">Reference proteome</keyword>
<dbReference type="EMBL" id="CADEAL010000003">
    <property type="protein sequence ID" value="CAB1412490.1"/>
    <property type="molecule type" value="Genomic_DNA"/>
</dbReference>
<organism evidence="3 4">
    <name type="scientific">Pleuronectes platessa</name>
    <name type="common">European plaice</name>
    <dbReference type="NCBI Taxonomy" id="8262"/>
    <lineage>
        <taxon>Eukaryota</taxon>
        <taxon>Metazoa</taxon>
        <taxon>Chordata</taxon>
        <taxon>Craniata</taxon>
        <taxon>Vertebrata</taxon>
        <taxon>Euteleostomi</taxon>
        <taxon>Actinopterygii</taxon>
        <taxon>Neopterygii</taxon>
        <taxon>Teleostei</taxon>
        <taxon>Neoteleostei</taxon>
        <taxon>Acanthomorphata</taxon>
        <taxon>Carangaria</taxon>
        <taxon>Pleuronectiformes</taxon>
        <taxon>Pleuronectoidei</taxon>
        <taxon>Pleuronectidae</taxon>
        <taxon>Pleuronectes</taxon>
    </lineage>
</organism>